<dbReference type="SUPFAM" id="SSF55073">
    <property type="entry name" value="Nucleotide cyclase"/>
    <property type="match status" value="1"/>
</dbReference>
<dbReference type="InterPro" id="IPR035965">
    <property type="entry name" value="PAS-like_dom_sf"/>
</dbReference>
<feature type="domain" description="GGDEF" evidence="7">
    <location>
        <begin position="475"/>
        <end position="608"/>
    </location>
</feature>
<dbReference type="Gene3D" id="3.30.450.20">
    <property type="entry name" value="PAS domain"/>
    <property type="match status" value="1"/>
</dbReference>
<comment type="subcellular location">
    <subcellularLocation>
        <location evidence="2">Cell inner membrane</location>
    </subcellularLocation>
</comment>
<keyword evidence="3" id="KW-0418">Kinase</keyword>
<dbReference type="NCBIfam" id="TIGR00254">
    <property type="entry name" value="GGDEF"/>
    <property type="match status" value="1"/>
</dbReference>
<dbReference type="CDD" id="cd00130">
    <property type="entry name" value="PAS"/>
    <property type="match status" value="1"/>
</dbReference>
<dbReference type="FunFam" id="3.30.70.270:FF:000001">
    <property type="entry name" value="Diguanylate cyclase domain protein"/>
    <property type="match status" value="1"/>
</dbReference>
<keyword evidence="3" id="KW-0808">Transferase</keyword>
<dbReference type="CDD" id="cd01949">
    <property type="entry name" value="GGDEF"/>
    <property type="match status" value="1"/>
</dbReference>
<proteinExistence type="predicted"/>
<reference evidence="8 9" key="1">
    <citation type="submission" date="2017-01" db="EMBL/GenBank/DDBJ databases">
        <authorList>
            <person name="Mah S.A."/>
            <person name="Swanson W.J."/>
            <person name="Moy G.W."/>
            <person name="Vacquier V.D."/>
        </authorList>
    </citation>
    <scope>NUCLEOTIDE SEQUENCE [LARGE SCALE GENOMIC DNA]</scope>
    <source>
        <strain evidence="8 9">ATCC 29606</strain>
    </source>
</reference>
<dbReference type="PROSITE" id="PS50112">
    <property type="entry name" value="PAS"/>
    <property type="match status" value="1"/>
</dbReference>
<dbReference type="EMBL" id="FTMC01000010">
    <property type="protein sequence ID" value="SIQ80918.1"/>
    <property type="molecule type" value="Genomic_DNA"/>
</dbReference>
<dbReference type="RefSeq" id="WP_052199687.1">
    <property type="nucleotide sequence ID" value="NZ_FTMC01000010.1"/>
</dbReference>
<dbReference type="NCBIfam" id="TIGR00229">
    <property type="entry name" value="sensory_box"/>
    <property type="match status" value="1"/>
</dbReference>
<dbReference type="InterPro" id="IPR043128">
    <property type="entry name" value="Rev_trsase/Diguanyl_cyclase"/>
</dbReference>
<feature type="domain" description="PAS" evidence="4">
    <location>
        <begin position="318"/>
        <end position="388"/>
    </location>
</feature>
<dbReference type="InterPro" id="IPR052163">
    <property type="entry name" value="DGC-Regulatory_Protein"/>
</dbReference>
<evidence type="ECO:0000259" key="6">
    <source>
        <dbReference type="PROSITE" id="PS50885"/>
    </source>
</evidence>
<dbReference type="PROSITE" id="PS50887">
    <property type="entry name" value="GGDEF"/>
    <property type="match status" value="1"/>
</dbReference>
<dbReference type="PROSITE" id="PS50113">
    <property type="entry name" value="PAC"/>
    <property type="match status" value="1"/>
</dbReference>
<evidence type="ECO:0000313" key="9">
    <source>
        <dbReference type="Proteomes" id="UP000186079"/>
    </source>
</evidence>
<evidence type="ECO:0000259" key="4">
    <source>
        <dbReference type="PROSITE" id="PS50112"/>
    </source>
</evidence>
<dbReference type="PANTHER" id="PTHR46663">
    <property type="entry name" value="DIGUANYLATE CYCLASE DGCT-RELATED"/>
    <property type="match status" value="1"/>
</dbReference>
<dbReference type="GO" id="GO:0016301">
    <property type="term" value="F:kinase activity"/>
    <property type="evidence" value="ECO:0007669"/>
    <property type="project" value="UniProtKB-KW"/>
</dbReference>
<dbReference type="Pfam" id="PF00672">
    <property type="entry name" value="HAMP"/>
    <property type="match status" value="1"/>
</dbReference>
<dbReference type="PANTHER" id="PTHR46663:SF4">
    <property type="entry name" value="DIGUANYLATE CYCLASE DGCT-RELATED"/>
    <property type="match status" value="1"/>
</dbReference>
<dbReference type="Proteomes" id="UP000186079">
    <property type="component" value="Unassembled WGS sequence"/>
</dbReference>
<dbReference type="SMART" id="SM00267">
    <property type="entry name" value="GGDEF"/>
    <property type="match status" value="1"/>
</dbReference>
<dbReference type="PROSITE" id="PS50885">
    <property type="entry name" value="HAMP"/>
    <property type="match status" value="1"/>
</dbReference>
<dbReference type="CDD" id="cd06225">
    <property type="entry name" value="HAMP"/>
    <property type="match status" value="1"/>
</dbReference>
<evidence type="ECO:0000256" key="2">
    <source>
        <dbReference type="ARBA" id="ARBA00004533"/>
    </source>
</evidence>
<protein>
    <submittedName>
        <fullName evidence="8">Diguanylate cyclase with PAS/PAC sensor</fullName>
    </submittedName>
</protein>
<dbReference type="InterPro" id="IPR000700">
    <property type="entry name" value="PAS-assoc_C"/>
</dbReference>
<feature type="domain" description="HAMP" evidence="6">
    <location>
        <begin position="270"/>
        <end position="320"/>
    </location>
</feature>
<dbReference type="GO" id="GO:0007165">
    <property type="term" value="P:signal transduction"/>
    <property type="evidence" value="ECO:0007669"/>
    <property type="project" value="InterPro"/>
</dbReference>
<dbReference type="InterPro" id="IPR000014">
    <property type="entry name" value="PAS"/>
</dbReference>
<dbReference type="SUPFAM" id="SSF55785">
    <property type="entry name" value="PYP-like sensor domain (PAS domain)"/>
    <property type="match status" value="1"/>
</dbReference>
<dbReference type="Gene3D" id="3.30.70.270">
    <property type="match status" value="1"/>
</dbReference>
<gene>
    <name evidence="8" type="ORF">SAMN05421672_11095</name>
</gene>
<comment type="cofactor">
    <cofactor evidence="1">
        <name>Mg(2+)</name>
        <dbReference type="ChEBI" id="CHEBI:18420"/>
    </cofactor>
</comment>
<dbReference type="InterPro" id="IPR029787">
    <property type="entry name" value="Nucleotide_cyclase"/>
</dbReference>
<dbReference type="SMART" id="SM00091">
    <property type="entry name" value="PAS"/>
    <property type="match status" value="1"/>
</dbReference>
<feature type="domain" description="PAC" evidence="5">
    <location>
        <begin position="391"/>
        <end position="443"/>
    </location>
</feature>
<evidence type="ECO:0000259" key="5">
    <source>
        <dbReference type="PROSITE" id="PS50113"/>
    </source>
</evidence>
<dbReference type="GO" id="GO:0005886">
    <property type="term" value="C:plasma membrane"/>
    <property type="evidence" value="ECO:0007669"/>
    <property type="project" value="UniProtKB-SubCell"/>
</dbReference>
<name>A0A1N6VT11_9PSED</name>
<accession>A0A1N6VT11</accession>
<dbReference type="AlphaFoldDB" id="A0A1N6VT11"/>
<evidence type="ECO:0000256" key="3">
    <source>
        <dbReference type="ARBA" id="ARBA00022777"/>
    </source>
</evidence>
<dbReference type="InterPro" id="IPR003660">
    <property type="entry name" value="HAMP_dom"/>
</dbReference>
<organism evidence="8 9">
    <name type="scientific">Pseudomonas flexibilis</name>
    <dbReference type="NCBI Taxonomy" id="706570"/>
    <lineage>
        <taxon>Bacteria</taxon>
        <taxon>Pseudomonadati</taxon>
        <taxon>Pseudomonadota</taxon>
        <taxon>Gammaproteobacteria</taxon>
        <taxon>Pseudomonadales</taxon>
        <taxon>Pseudomonadaceae</taxon>
        <taxon>Pseudomonas</taxon>
    </lineage>
</organism>
<dbReference type="InterPro" id="IPR013656">
    <property type="entry name" value="PAS_4"/>
</dbReference>
<evidence type="ECO:0000313" key="8">
    <source>
        <dbReference type="EMBL" id="SIQ80918.1"/>
    </source>
</evidence>
<evidence type="ECO:0000256" key="1">
    <source>
        <dbReference type="ARBA" id="ARBA00001946"/>
    </source>
</evidence>
<dbReference type="Pfam" id="PF08448">
    <property type="entry name" value="PAS_4"/>
    <property type="match status" value="1"/>
</dbReference>
<sequence>MTLRKRLSWLFLLLLLLVLLAVNVLGERLLLPYLDQQDQLRLHQASGQVQHALEQQGRYLLSRLDGYALRLASATEDVPAAPAELDFILRLDDGEPALSLFSRLEMDLAQLALDAPLAAAEPPTISLAWRQEQPLILLGLPLPNGQGRLLAGQRLDPVRLLDELHIAPGAELQLLPPDNETLASGTSPAASSPVPAILARGTGVESTAAQLHTELHLHTPQAQDGLRLRLSLPRQAYLQGMQELACFIDWILRLCAGALLLAGLCVEFCLLRRIRFMHREIASIGLNAHASRLTRLGQDELGQLGHALNRMLDRLDSSESRDQAILDSIDDGYFEIDAGSRVLTVSRGLERQLGCTAEELRGRNLAEIIGVDELQRLRQQFRQTIGGRVAPRFVVPIRRRNGAIGYFETRISLIRDASGRYCGLRGILHDIGDQVAFQEQLYDLAHRDPLTGLGNRMAFTEQLHYCCDEAHGTGRSLALLYLDLDRFKEVNDRYGHATGDALLVAIAERMRTAVRQPDLLYRLGGDEFTLLVPDADADKAVLIAQRLHAALAQPYSLSGQRIDFVLPSIGIALYPRHASSPDALINAADEAMYQAKLDGLGHCVSQATPTEQAALHEL</sequence>
<dbReference type="InterPro" id="IPR000160">
    <property type="entry name" value="GGDEF_dom"/>
</dbReference>
<dbReference type="Pfam" id="PF00990">
    <property type="entry name" value="GGDEF"/>
    <property type="match status" value="1"/>
</dbReference>
<evidence type="ECO:0000259" key="7">
    <source>
        <dbReference type="PROSITE" id="PS50887"/>
    </source>
</evidence>